<protein>
    <submittedName>
        <fullName evidence="1">Uncharacterized protein</fullName>
    </submittedName>
</protein>
<proteinExistence type="predicted"/>
<dbReference type="Proteomes" id="UP000784919">
    <property type="component" value="Unassembled WGS sequence"/>
</dbReference>
<evidence type="ECO:0000313" key="1">
    <source>
        <dbReference type="EMBL" id="KAG5964211.1"/>
    </source>
</evidence>
<name>A0A9P7MRF8_9HYPO</name>
<reference evidence="1" key="1">
    <citation type="journal article" date="2020" name="bioRxiv">
        <title>Whole genome comparisons of ergot fungi reveals the divergence and evolution of species within the genus Claviceps are the result of varying mechanisms driving genome evolution and host range expansion.</title>
        <authorList>
            <person name="Wyka S.A."/>
            <person name="Mondo S.J."/>
            <person name="Liu M."/>
            <person name="Dettman J."/>
            <person name="Nalam V."/>
            <person name="Broders K.D."/>
        </authorList>
    </citation>
    <scope>NUCLEOTIDE SEQUENCE</scope>
    <source>
        <strain evidence="1">CCC 1102</strain>
    </source>
</reference>
<dbReference type="AlphaFoldDB" id="A0A9P7MRF8"/>
<organism evidence="1 2">
    <name type="scientific">Claviceps arundinis</name>
    <dbReference type="NCBI Taxonomy" id="1623583"/>
    <lineage>
        <taxon>Eukaryota</taxon>
        <taxon>Fungi</taxon>
        <taxon>Dikarya</taxon>
        <taxon>Ascomycota</taxon>
        <taxon>Pezizomycotina</taxon>
        <taxon>Sordariomycetes</taxon>
        <taxon>Hypocreomycetidae</taxon>
        <taxon>Hypocreales</taxon>
        <taxon>Clavicipitaceae</taxon>
        <taxon>Claviceps</taxon>
    </lineage>
</organism>
<dbReference type="EMBL" id="SRPS01000176">
    <property type="protein sequence ID" value="KAG5964211.1"/>
    <property type="molecule type" value="Genomic_DNA"/>
</dbReference>
<dbReference type="OrthoDB" id="4427207at2759"/>
<evidence type="ECO:0000313" key="2">
    <source>
        <dbReference type="Proteomes" id="UP000784919"/>
    </source>
</evidence>
<sequence>MNSIGHATEYSTSRLLHPETTVRERIFLQSLTRTKLTLRTEEIFDGLDKLYKCRTYHDMQATRDNLMAKLDAREAHIRETSASVKVTKGAIAERIDRIELAQKQLQKICGNLCADEIRSRLLQKFCPDMAQMALNITAVESLRTWVAELNFTKDIRASVTELQKIVGGFNDIMWDHSCVRDYVEIVEIGSVPTSLLQEAIILETWKDLHEQVSTFKTEINEHA</sequence>
<accession>A0A9P7MRF8</accession>
<comment type="caution">
    <text evidence="1">The sequence shown here is derived from an EMBL/GenBank/DDBJ whole genome shotgun (WGS) entry which is preliminary data.</text>
</comment>
<gene>
    <name evidence="1" type="ORF">E4U56_002354</name>
</gene>